<sequence>MHNTTIIKQNFQVSYNYPIYFSTSCFAPENNLIIDLIDNLDENPKILPVIDSAVLDTNPKLNQQLLHYFKYHQLDILETEIVPGGEAVKNDPSIINRIHSRVETDAIDRHSYILVIGGGAVVDAIGYAAATAHRGIRLIRMPSTVLGQNDAGVGVKNAVNFNGRKNFLGTFVPPHAVVNDFSLLNTLQERDKRSGISEAIKVALIKDTLFFNQLYQERYRLAGFEEKAMQQMIIKGAQWHLNHIATNGDPFEYGSARPLDFGHWSAHKLEELSNNELRHGEAVAIGIALDSIYSNKMNLISENDLIKILTLLIDLGFELNPAVLTKLNIKTALCEFKEHLGGNLCITLLNKIGEGFEVNEIDEAVMQLSLLAIPEYLNKLSNLKNKSA</sequence>
<dbReference type="InterPro" id="IPR030960">
    <property type="entry name" value="DHQS/DOIS_N"/>
</dbReference>
<dbReference type="EMBL" id="LAZL01000048">
    <property type="protein sequence ID" value="KMT63677.1"/>
    <property type="molecule type" value="Genomic_DNA"/>
</dbReference>
<dbReference type="GO" id="GO:0009073">
    <property type="term" value="P:aromatic amino acid family biosynthetic process"/>
    <property type="evidence" value="ECO:0007669"/>
    <property type="project" value="UniProtKB-KW"/>
</dbReference>
<gene>
    <name evidence="8" type="primary">aroB</name>
    <name evidence="8" type="ORF">XM47_18420</name>
</gene>
<feature type="domain" description="3-dehydroquinate synthase C-terminal" evidence="7">
    <location>
        <begin position="195"/>
        <end position="322"/>
    </location>
</feature>
<comment type="cofactor">
    <cofactor evidence="1">
        <name>NAD(+)</name>
        <dbReference type="ChEBI" id="CHEBI:57540"/>
    </cofactor>
</comment>
<dbReference type="GO" id="GO:0008652">
    <property type="term" value="P:amino acid biosynthetic process"/>
    <property type="evidence" value="ECO:0007669"/>
    <property type="project" value="UniProtKB-KW"/>
</dbReference>
<dbReference type="PANTHER" id="PTHR43622">
    <property type="entry name" value="3-DEHYDROQUINATE SYNTHASE"/>
    <property type="match status" value="1"/>
</dbReference>
<accession>A0A0J8GLJ6</accession>
<evidence type="ECO:0000259" key="7">
    <source>
        <dbReference type="Pfam" id="PF24621"/>
    </source>
</evidence>
<evidence type="ECO:0000259" key="6">
    <source>
        <dbReference type="Pfam" id="PF01761"/>
    </source>
</evidence>
<dbReference type="Gene3D" id="3.40.50.1970">
    <property type="match status" value="1"/>
</dbReference>
<evidence type="ECO:0000256" key="5">
    <source>
        <dbReference type="ARBA" id="ARBA00023239"/>
    </source>
</evidence>
<feature type="domain" description="3-dehydroquinate synthase N-terminal" evidence="6">
    <location>
        <begin position="81"/>
        <end position="192"/>
    </location>
</feature>
<evidence type="ECO:0000256" key="1">
    <source>
        <dbReference type="ARBA" id="ARBA00001911"/>
    </source>
</evidence>
<evidence type="ECO:0000256" key="2">
    <source>
        <dbReference type="ARBA" id="ARBA00022605"/>
    </source>
</evidence>
<dbReference type="GO" id="GO:0003856">
    <property type="term" value="F:3-dehydroquinate synthase activity"/>
    <property type="evidence" value="ECO:0007669"/>
    <property type="project" value="UniProtKB-EC"/>
</dbReference>
<dbReference type="RefSeq" id="WP_048695898.1">
    <property type="nucleotide sequence ID" value="NZ_KQ130518.1"/>
</dbReference>
<proteinExistence type="predicted"/>
<reference evidence="8 9" key="1">
    <citation type="submission" date="2015-04" db="EMBL/GenBank/DDBJ databases">
        <title>Draft Genome Sequence of the Novel Agar-Digesting Marine Bacterium Q1.</title>
        <authorList>
            <person name="Li Y."/>
            <person name="Li D."/>
            <person name="Chen G."/>
            <person name="Du Z."/>
        </authorList>
    </citation>
    <scope>NUCLEOTIDE SEQUENCE [LARGE SCALE GENOMIC DNA]</scope>
    <source>
        <strain evidence="8 9">Q1</strain>
    </source>
</reference>
<dbReference type="CDD" id="cd08198">
    <property type="entry name" value="DHQS-like"/>
    <property type="match status" value="1"/>
</dbReference>
<comment type="caution">
    <text evidence="8">The sequence shown here is derived from an EMBL/GenBank/DDBJ whole genome shotgun (WGS) entry which is preliminary data.</text>
</comment>
<organism evidence="8 9">
    <name type="scientific">Catenovulum maritimum</name>
    <dbReference type="NCBI Taxonomy" id="1513271"/>
    <lineage>
        <taxon>Bacteria</taxon>
        <taxon>Pseudomonadati</taxon>
        <taxon>Pseudomonadota</taxon>
        <taxon>Gammaproteobacteria</taxon>
        <taxon>Alteromonadales</taxon>
        <taxon>Alteromonadaceae</taxon>
        <taxon>Catenovulum</taxon>
    </lineage>
</organism>
<dbReference type="NCBIfam" id="NF004852">
    <property type="entry name" value="PRK06203.1"/>
    <property type="match status" value="1"/>
</dbReference>
<dbReference type="PANTHER" id="PTHR43622:SF7">
    <property type="entry name" value="3-DEHYDROQUINATE SYNTHASE, CHLOROPLASTIC"/>
    <property type="match status" value="1"/>
</dbReference>
<evidence type="ECO:0000256" key="3">
    <source>
        <dbReference type="ARBA" id="ARBA00023027"/>
    </source>
</evidence>
<protein>
    <submittedName>
        <fullName evidence="8">3-dehydroquinate synthase</fullName>
        <ecNumber evidence="8">4.2.3.4</ecNumber>
    </submittedName>
</protein>
<keyword evidence="3" id="KW-0520">NAD</keyword>
<dbReference type="Pfam" id="PF01761">
    <property type="entry name" value="DHQ_synthase"/>
    <property type="match status" value="1"/>
</dbReference>
<dbReference type="PATRIC" id="fig|1513271.3.peg.3780"/>
<name>A0A0J8GLJ6_9ALTE</name>
<keyword evidence="2" id="KW-0028">Amino-acid biosynthesis</keyword>
<dbReference type="SUPFAM" id="SSF56796">
    <property type="entry name" value="Dehydroquinate synthase-like"/>
    <property type="match status" value="1"/>
</dbReference>
<dbReference type="EC" id="4.2.3.4" evidence="8"/>
<evidence type="ECO:0000256" key="4">
    <source>
        <dbReference type="ARBA" id="ARBA00023141"/>
    </source>
</evidence>
<keyword evidence="5 8" id="KW-0456">Lyase</keyword>
<keyword evidence="9" id="KW-1185">Reference proteome</keyword>
<evidence type="ECO:0000313" key="8">
    <source>
        <dbReference type="EMBL" id="KMT63677.1"/>
    </source>
</evidence>
<dbReference type="Proteomes" id="UP000037600">
    <property type="component" value="Unassembled WGS sequence"/>
</dbReference>
<dbReference type="Pfam" id="PF24621">
    <property type="entry name" value="DHQS_C"/>
    <property type="match status" value="1"/>
</dbReference>
<dbReference type="Gene3D" id="1.20.1090.10">
    <property type="entry name" value="Dehydroquinate synthase-like - alpha domain"/>
    <property type="match status" value="1"/>
</dbReference>
<dbReference type="InterPro" id="IPR050071">
    <property type="entry name" value="Dehydroquinate_synthase"/>
</dbReference>
<dbReference type="InterPro" id="IPR056179">
    <property type="entry name" value="DHQS_C"/>
</dbReference>
<dbReference type="STRING" id="1513271.XM47_18420"/>
<evidence type="ECO:0000313" key="9">
    <source>
        <dbReference type="Proteomes" id="UP000037600"/>
    </source>
</evidence>
<dbReference type="OrthoDB" id="9806583at2"/>
<keyword evidence="4" id="KW-0057">Aromatic amino acid biosynthesis</keyword>
<dbReference type="AlphaFoldDB" id="A0A0J8GLJ6"/>